<evidence type="ECO:0000256" key="3">
    <source>
        <dbReference type="ARBA" id="ARBA00006027"/>
    </source>
</evidence>
<evidence type="ECO:0000256" key="8">
    <source>
        <dbReference type="PROSITE-ProRule" id="PRU10040"/>
    </source>
</evidence>
<dbReference type="GO" id="GO:0030599">
    <property type="term" value="F:pectinesterase activity"/>
    <property type="evidence" value="ECO:0007669"/>
    <property type="project" value="UniProtKB-UniRule"/>
</dbReference>
<keyword evidence="5" id="KW-0134">Cell wall</keyword>
<comment type="similarity">
    <text evidence="4">In the C-terminal section; belongs to the pectinesterase family.</text>
</comment>
<dbReference type="OrthoDB" id="2019149at2759"/>
<dbReference type="GO" id="GO:0045490">
    <property type="term" value="P:pectin catabolic process"/>
    <property type="evidence" value="ECO:0007669"/>
    <property type="project" value="UniProtKB-UniRule"/>
</dbReference>
<keyword evidence="12" id="KW-1185">Reference proteome</keyword>
<name>A0A8K0HH68_9ROSA</name>
<comment type="caution">
    <text evidence="11">The sequence shown here is derived from an EMBL/GenBank/DDBJ whole genome shotgun (WGS) entry which is preliminary data.</text>
</comment>
<dbReference type="PROSITE" id="PS00503">
    <property type="entry name" value="PECTINESTERASE_2"/>
    <property type="match status" value="1"/>
</dbReference>
<keyword evidence="5" id="KW-0964">Secreted</keyword>
<evidence type="ECO:0000256" key="2">
    <source>
        <dbReference type="ARBA" id="ARBA00005184"/>
    </source>
</evidence>
<evidence type="ECO:0000313" key="12">
    <source>
        <dbReference type="Proteomes" id="UP000796880"/>
    </source>
</evidence>
<keyword evidence="6 9" id="KW-0378">Hydrolase</keyword>
<evidence type="ECO:0000256" key="1">
    <source>
        <dbReference type="ARBA" id="ARBA00004191"/>
    </source>
</evidence>
<evidence type="ECO:0000256" key="9">
    <source>
        <dbReference type="RuleBase" id="RU000589"/>
    </source>
</evidence>
<dbReference type="EMBL" id="VOIH02000003">
    <property type="protein sequence ID" value="KAF3451680.1"/>
    <property type="molecule type" value="Genomic_DNA"/>
</dbReference>
<dbReference type="AlphaFoldDB" id="A0A8K0HH68"/>
<sequence length="552" mass="61159">MAVNDQPLLETPKVSSWKRLCLLASLLAIISTSALVGTQYIKTTFSFVSPRPPHTNDESQYDSISCSAMVLEIARATTMPMDRTSPLQCFLTKTTPHIEEALDMANDVKHRINNPRERAALHDCVELMDSSIDSVLDSIKALQKHTPHSYEDAHVWLSAVFTNHVICMDGLEGQGWTMMEPKLNDLIARARTSLAMVVAISARQDNVLLEPLIEEFPTWVTNRDSSLLKAFPNDVFKPNIVVAQDGSGNTRTVKEAIESVPKNSKVRYIIYVKKGVYYENVRIGKTKRNVMLVGDGMFSTIINGSLNAVDGATTFNSATVAVDGDGFIAQDIGFQNTAGPQKHQAVALRVSGDKSVINRCYMDGYQDTLYAHSSRQFYKDSYITGTIDFIFGYAAVVFQSCKLVARKPMKGQNNMVTAQGRADKNQSSGTSIQRCEVTASSDLVPVKTSVRSYLGRPWKAYSRTVVMQSYIGDHIDPAGWSIWNDTTLSYLDTLYYGEYLNRGPGAGLSKRVKWHGYHKIDNPAEAQHFTVAELIQGGTWLKDTGVSYVEGL</sequence>
<dbReference type="InterPro" id="IPR033131">
    <property type="entry name" value="Pectinesterase_Asp_AS"/>
</dbReference>
<feature type="domain" description="Pectinesterase inhibitor" evidence="10">
    <location>
        <begin position="57"/>
        <end position="196"/>
    </location>
</feature>
<dbReference type="GO" id="GO:0042545">
    <property type="term" value="P:cell wall modification"/>
    <property type="evidence" value="ECO:0007669"/>
    <property type="project" value="UniProtKB-UniRule"/>
</dbReference>
<keyword evidence="7 9" id="KW-0063">Aspartyl esterase</keyword>
<dbReference type="CDD" id="cd15799">
    <property type="entry name" value="PMEI-like_4"/>
    <property type="match status" value="1"/>
</dbReference>
<proteinExistence type="inferred from homology"/>
<comment type="pathway">
    <text evidence="2 9">Glycan metabolism; pectin degradation; 2-dehydro-3-deoxy-D-gluconate from pectin: step 1/5.</text>
</comment>
<dbReference type="UniPathway" id="UPA00545">
    <property type="reaction ID" value="UER00823"/>
</dbReference>
<dbReference type="Gene3D" id="2.160.20.10">
    <property type="entry name" value="Single-stranded right-handed beta-helix, Pectin lyase-like"/>
    <property type="match status" value="1"/>
</dbReference>
<dbReference type="InterPro" id="IPR006501">
    <property type="entry name" value="Pectinesterase_inhib_dom"/>
</dbReference>
<dbReference type="EC" id="3.1.1.11" evidence="9"/>
<dbReference type="SUPFAM" id="SSF101148">
    <property type="entry name" value="Plant invertase/pectin methylesterase inhibitor"/>
    <property type="match status" value="1"/>
</dbReference>
<organism evidence="11 12">
    <name type="scientific">Rhamnella rubrinervis</name>
    <dbReference type="NCBI Taxonomy" id="2594499"/>
    <lineage>
        <taxon>Eukaryota</taxon>
        <taxon>Viridiplantae</taxon>
        <taxon>Streptophyta</taxon>
        <taxon>Embryophyta</taxon>
        <taxon>Tracheophyta</taxon>
        <taxon>Spermatophyta</taxon>
        <taxon>Magnoliopsida</taxon>
        <taxon>eudicotyledons</taxon>
        <taxon>Gunneridae</taxon>
        <taxon>Pentapetalae</taxon>
        <taxon>rosids</taxon>
        <taxon>fabids</taxon>
        <taxon>Rosales</taxon>
        <taxon>Rhamnaceae</taxon>
        <taxon>rhamnoid group</taxon>
        <taxon>Rhamneae</taxon>
        <taxon>Rhamnella</taxon>
    </lineage>
</organism>
<comment type="subcellular location">
    <subcellularLocation>
        <location evidence="1">Secreted</location>
        <location evidence="1">Cell wall</location>
    </subcellularLocation>
</comment>
<reference evidence="11" key="1">
    <citation type="submission" date="2020-03" db="EMBL/GenBank/DDBJ databases">
        <title>A high-quality chromosome-level genome assembly of a woody plant with both climbing and erect habits, Rhamnella rubrinervis.</title>
        <authorList>
            <person name="Lu Z."/>
            <person name="Yang Y."/>
            <person name="Zhu X."/>
            <person name="Sun Y."/>
        </authorList>
    </citation>
    <scope>NUCLEOTIDE SEQUENCE</scope>
    <source>
        <strain evidence="11">BYM</strain>
        <tissue evidence="11">Leaf</tissue>
    </source>
</reference>
<protein>
    <recommendedName>
        <fullName evidence="9">Pectinesterase</fullName>
        <ecNumber evidence="9">3.1.1.11</ecNumber>
    </recommendedName>
</protein>
<dbReference type="InterPro" id="IPR035513">
    <property type="entry name" value="Invertase/methylesterase_inhib"/>
</dbReference>
<feature type="active site" evidence="8">
    <location>
        <position position="388"/>
    </location>
</feature>
<evidence type="ECO:0000256" key="4">
    <source>
        <dbReference type="ARBA" id="ARBA00007786"/>
    </source>
</evidence>
<dbReference type="InterPro" id="IPR011050">
    <property type="entry name" value="Pectin_lyase_fold/virulence"/>
</dbReference>
<dbReference type="FunFam" id="2.160.20.10:FF:000001">
    <property type="entry name" value="Pectinesterase"/>
    <property type="match status" value="1"/>
</dbReference>
<accession>A0A8K0HH68</accession>
<dbReference type="InterPro" id="IPR000070">
    <property type="entry name" value="Pectinesterase_cat"/>
</dbReference>
<evidence type="ECO:0000256" key="7">
    <source>
        <dbReference type="ARBA" id="ARBA00023085"/>
    </source>
</evidence>
<dbReference type="SUPFAM" id="SSF51126">
    <property type="entry name" value="Pectin lyase-like"/>
    <property type="match status" value="1"/>
</dbReference>
<dbReference type="InterPro" id="IPR012334">
    <property type="entry name" value="Pectin_lyas_fold"/>
</dbReference>
<dbReference type="Gene3D" id="1.20.140.40">
    <property type="entry name" value="Invertase/pectin methylesterase inhibitor family protein"/>
    <property type="match status" value="1"/>
</dbReference>
<comment type="catalytic activity">
    <reaction evidence="9">
        <text>[(1-&gt;4)-alpha-D-galacturonosyl methyl ester](n) + n H2O = [(1-&gt;4)-alpha-D-galacturonosyl](n) + n methanol + n H(+)</text>
        <dbReference type="Rhea" id="RHEA:22380"/>
        <dbReference type="Rhea" id="RHEA-COMP:14570"/>
        <dbReference type="Rhea" id="RHEA-COMP:14573"/>
        <dbReference type="ChEBI" id="CHEBI:15377"/>
        <dbReference type="ChEBI" id="CHEBI:15378"/>
        <dbReference type="ChEBI" id="CHEBI:17790"/>
        <dbReference type="ChEBI" id="CHEBI:140522"/>
        <dbReference type="ChEBI" id="CHEBI:140523"/>
        <dbReference type="EC" id="3.1.1.11"/>
    </reaction>
</comment>
<evidence type="ECO:0000256" key="6">
    <source>
        <dbReference type="ARBA" id="ARBA00022801"/>
    </source>
</evidence>
<dbReference type="SMART" id="SM00856">
    <property type="entry name" value="PMEI"/>
    <property type="match status" value="1"/>
</dbReference>
<gene>
    <name evidence="11" type="ORF">FNV43_RR07776</name>
</gene>
<evidence type="ECO:0000256" key="5">
    <source>
        <dbReference type="ARBA" id="ARBA00022512"/>
    </source>
</evidence>
<comment type="similarity">
    <text evidence="3">In the N-terminal section; belongs to the PMEI family.</text>
</comment>
<dbReference type="NCBIfam" id="TIGR01614">
    <property type="entry name" value="PME_inhib"/>
    <property type="match status" value="1"/>
</dbReference>
<dbReference type="PANTHER" id="PTHR31707">
    <property type="entry name" value="PECTINESTERASE"/>
    <property type="match status" value="1"/>
</dbReference>
<evidence type="ECO:0000259" key="10">
    <source>
        <dbReference type="SMART" id="SM00856"/>
    </source>
</evidence>
<dbReference type="Pfam" id="PF04043">
    <property type="entry name" value="PMEI"/>
    <property type="match status" value="1"/>
</dbReference>
<dbReference type="Pfam" id="PF01095">
    <property type="entry name" value="Pectinesterase"/>
    <property type="match status" value="1"/>
</dbReference>
<dbReference type="Proteomes" id="UP000796880">
    <property type="component" value="Unassembled WGS sequence"/>
</dbReference>
<evidence type="ECO:0000313" key="11">
    <source>
        <dbReference type="EMBL" id="KAF3451680.1"/>
    </source>
</evidence>
<dbReference type="GO" id="GO:0004857">
    <property type="term" value="F:enzyme inhibitor activity"/>
    <property type="evidence" value="ECO:0007669"/>
    <property type="project" value="InterPro"/>
</dbReference>